<dbReference type="Proteomes" id="UP000003327">
    <property type="component" value="Unassembled WGS sequence"/>
</dbReference>
<evidence type="ECO:0000256" key="1">
    <source>
        <dbReference type="SAM" id="MobiDB-lite"/>
    </source>
</evidence>
<accession>C9MMG2</accession>
<dbReference type="HOGENOM" id="CLU_2466471_0_0_10"/>
<keyword evidence="2" id="KW-0472">Membrane</keyword>
<keyword evidence="2" id="KW-0812">Transmembrane</keyword>
<name>C9MMG2_9BACT</name>
<proteinExistence type="predicted"/>
<evidence type="ECO:0000313" key="3">
    <source>
        <dbReference type="EMBL" id="EEX19347.1"/>
    </source>
</evidence>
<organism evidence="3 4">
    <name type="scientific">Prevotella veroralis F0319</name>
    <dbReference type="NCBI Taxonomy" id="649761"/>
    <lineage>
        <taxon>Bacteria</taxon>
        <taxon>Pseudomonadati</taxon>
        <taxon>Bacteroidota</taxon>
        <taxon>Bacteroidia</taxon>
        <taxon>Bacteroidales</taxon>
        <taxon>Prevotellaceae</taxon>
        <taxon>Prevotella</taxon>
    </lineage>
</organism>
<feature type="region of interest" description="Disordered" evidence="1">
    <location>
        <begin position="58"/>
        <end position="78"/>
    </location>
</feature>
<sequence>MMQRGRFLALKKASLHIEETPSSNGGVYLYVFSFLLVTNEAILSFYLKTRHKVGTDAPVCPPKHNQEEASPSPSKGGDVAYRLLCRVL</sequence>
<keyword evidence="4" id="KW-1185">Reference proteome</keyword>
<reference evidence="3 4" key="1">
    <citation type="submission" date="2009-09" db="EMBL/GenBank/DDBJ databases">
        <authorList>
            <person name="Weinstock G."/>
            <person name="Sodergren E."/>
            <person name="Clifton S."/>
            <person name="Fulton L."/>
            <person name="Fulton B."/>
            <person name="Courtney L."/>
            <person name="Fronick C."/>
            <person name="Harrison M."/>
            <person name="Strong C."/>
            <person name="Farmer C."/>
            <person name="Delahaunty K."/>
            <person name="Markovic C."/>
            <person name="Hall O."/>
            <person name="Minx P."/>
            <person name="Tomlinson C."/>
            <person name="Mitreva M."/>
            <person name="Nelson J."/>
            <person name="Hou S."/>
            <person name="Wollam A."/>
            <person name="Pepin K.H."/>
            <person name="Johnson M."/>
            <person name="Bhonagiri V."/>
            <person name="Nash W.E."/>
            <person name="Warren W."/>
            <person name="Chinwalla A."/>
            <person name="Mardis E.R."/>
            <person name="Wilson R.K."/>
        </authorList>
    </citation>
    <scope>NUCLEOTIDE SEQUENCE [LARGE SCALE GENOMIC DNA]</scope>
    <source>
        <strain evidence="3 4">F0319</strain>
    </source>
</reference>
<evidence type="ECO:0000256" key="2">
    <source>
        <dbReference type="SAM" id="Phobius"/>
    </source>
</evidence>
<comment type="caution">
    <text evidence="3">The sequence shown here is derived from an EMBL/GenBank/DDBJ whole genome shotgun (WGS) entry which is preliminary data.</text>
</comment>
<protein>
    <submittedName>
        <fullName evidence="3">Uncharacterized protein</fullName>
    </submittedName>
</protein>
<dbReference type="AlphaFoldDB" id="C9MMG2"/>
<gene>
    <name evidence="3" type="ORF">HMPREF0973_00792</name>
</gene>
<dbReference type="EMBL" id="ACVA01000016">
    <property type="protein sequence ID" value="EEX19347.1"/>
    <property type="molecule type" value="Genomic_DNA"/>
</dbReference>
<keyword evidence="2" id="KW-1133">Transmembrane helix</keyword>
<evidence type="ECO:0000313" key="4">
    <source>
        <dbReference type="Proteomes" id="UP000003327"/>
    </source>
</evidence>
<dbReference type="STRING" id="649761.HMPREF0973_00792"/>
<feature type="transmembrane region" description="Helical" evidence="2">
    <location>
        <begin position="27"/>
        <end position="47"/>
    </location>
</feature>